<dbReference type="RefSeq" id="WP_116049494.1">
    <property type="nucleotide sequence ID" value="NZ_QUBQ01000007.1"/>
</dbReference>
<organism evidence="3 4">
    <name type="scientific">Paenibacillus paeoniae</name>
    <dbReference type="NCBI Taxonomy" id="2292705"/>
    <lineage>
        <taxon>Bacteria</taxon>
        <taxon>Bacillati</taxon>
        <taxon>Bacillota</taxon>
        <taxon>Bacilli</taxon>
        <taxon>Bacillales</taxon>
        <taxon>Paenibacillaceae</taxon>
        <taxon>Paenibacillus</taxon>
    </lineage>
</organism>
<proteinExistence type="predicted"/>
<evidence type="ECO:0000313" key="3">
    <source>
        <dbReference type="EMBL" id="REK69451.1"/>
    </source>
</evidence>
<dbReference type="Proteomes" id="UP000261905">
    <property type="component" value="Unassembled WGS sequence"/>
</dbReference>
<reference evidence="3 4" key="1">
    <citation type="submission" date="2018-08" db="EMBL/GenBank/DDBJ databases">
        <title>Paenibacillus sp. M4BSY-1, whole genome shotgun sequence.</title>
        <authorList>
            <person name="Tuo L."/>
        </authorList>
    </citation>
    <scope>NUCLEOTIDE SEQUENCE [LARGE SCALE GENOMIC DNA]</scope>
    <source>
        <strain evidence="3 4">M4BSY-1</strain>
    </source>
</reference>
<evidence type="ECO:0000313" key="4">
    <source>
        <dbReference type="Proteomes" id="UP000261905"/>
    </source>
</evidence>
<accession>A0A371P0P7</accession>
<dbReference type="EMBL" id="QUBQ01000007">
    <property type="protein sequence ID" value="REK69451.1"/>
    <property type="molecule type" value="Genomic_DNA"/>
</dbReference>
<evidence type="ECO:0000256" key="2">
    <source>
        <dbReference type="SAM" id="MobiDB-lite"/>
    </source>
</evidence>
<keyword evidence="1" id="KW-0175">Coiled coil</keyword>
<feature type="region of interest" description="Disordered" evidence="2">
    <location>
        <begin position="1"/>
        <end position="51"/>
    </location>
</feature>
<protein>
    <submittedName>
        <fullName evidence="3">Uncharacterized protein</fullName>
    </submittedName>
</protein>
<keyword evidence="4" id="KW-1185">Reference proteome</keyword>
<gene>
    <name evidence="3" type="ORF">DX130_23350</name>
</gene>
<name>A0A371P0P7_9BACL</name>
<comment type="caution">
    <text evidence="3">The sequence shown here is derived from an EMBL/GenBank/DDBJ whole genome shotgun (WGS) entry which is preliminary data.</text>
</comment>
<feature type="coiled-coil region" evidence="1">
    <location>
        <begin position="65"/>
        <end position="198"/>
    </location>
</feature>
<dbReference type="AlphaFoldDB" id="A0A371P0P7"/>
<dbReference type="OrthoDB" id="2575455at2"/>
<feature type="compositionally biased region" description="Basic and acidic residues" evidence="2">
    <location>
        <begin position="7"/>
        <end position="16"/>
    </location>
</feature>
<dbReference type="Gene3D" id="1.10.287.1490">
    <property type="match status" value="1"/>
</dbReference>
<evidence type="ECO:0000256" key="1">
    <source>
        <dbReference type="SAM" id="Coils"/>
    </source>
</evidence>
<sequence length="229" mass="26488">MISPFFKKKETSEKPSDQPQDLVPGSLPDQTDLAADAGNEDRAYGANVPNKSKMDKKSLDLIFAVEQMIQAKQHTELQVNELQDRLTHASGNIDRLNRDARHLNKVIEEREKSILELEQKIVDKNMKVDQVVEDYSELQRKLSAEIEELKSVIELEQQKYQGLLQKHNDTLGEKNKRIHELEEKIGRQEVENQHLKQKYEATHQEKVYLANMISDFTNRMSAPLGRDNQ</sequence>